<keyword evidence="3" id="KW-1185">Reference proteome</keyword>
<evidence type="ECO:0000256" key="1">
    <source>
        <dbReference type="SAM" id="MobiDB-lite"/>
    </source>
</evidence>
<accession>E2AQ55</accession>
<evidence type="ECO:0000313" key="2">
    <source>
        <dbReference type="EMBL" id="EFN64389.1"/>
    </source>
</evidence>
<reference evidence="2 3" key="1">
    <citation type="journal article" date="2010" name="Science">
        <title>Genomic comparison of the ants Camponotus floridanus and Harpegnathos saltator.</title>
        <authorList>
            <person name="Bonasio R."/>
            <person name="Zhang G."/>
            <person name="Ye C."/>
            <person name="Mutti N.S."/>
            <person name="Fang X."/>
            <person name="Qin N."/>
            <person name="Donahue G."/>
            <person name="Yang P."/>
            <person name="Li Q."/>
            <person name="Li C."/>
            <person name="Zhang P."/>
            <person name="Huang Z."/>
            <person name="Berger S.L."/>
            <person name="Reinberg D."/>
            <person name="Wang J."/>
            <person name="Liebig J."/>
        </authorList>
    </citation>
    <scope>NUCLEOTIDE SEQUENCE [LARGE SCALE GENOMIC DNA]</scope>
    <source>
        <strain evidence="3">C129</strain>
    </source>
</reference>
<sequence length="299" mass="33288">MQASELLDVPLTLERNGFTVRQSWHTGVTRRGSKRGGELHIFNQTRDRCRQNQYLNETTTASEDINITADVSTDTDTDYLTLNTFKVSGINQSAKAFDALVVMHDSILTGLTLIDYELQAALRHRVIASTTMCLLEHKVRKGCPPGVAAKGKREGDGKEEGVRGEGRERAIGKNRYNLPSANNRGLARSIHLREHEGEKEPSPVQDQSSFSNPPDRMLYPRGDSLVGVCGEFTPCAKKSTSEYSYITASYDQMGVSGPPIIHASEKSHVEKSKRGHDAKEDKEIETRRKSINDEKKTQN</sequence>
<feature type="compositionally biased region" description="Basic and acidic residues" evidence="1">
    <location>
        <begin position="151"/>
        <end position="171"/>
    </location>
</feature>
<dbReference type="EMBL" id="GL441701">
    <property type="protein sequence ID" value="EFN64389.1"/>
    <property type="molecule type" value="Genomic_DNA"/>
</dbReference>
<proteinExistence type="predicted"/>
<dbReference type="InParanoid" id="E2AQ55"/>
<dbReference type="Proteomes" id="UP000000311">
    <property type="component" value="Unassembled WGS sequence"/>
</dbReference>
<gene>
    <name evidence="2" type="ORF">EAG_00819</name>
</gene>
<feature type="compositionally biased region" description="Basic and acidic residues" evidence="1">
    <location>
        <begin position="263"/>
        <end position="299"/>
    </location>
</feature>
<protein>
    <submittedName>
        <fullName evidence="2">Uncharacterized protein</fullName>
    </submittedName>
</protein>
<feature type="region of interest" description="Disordered" evidence="1">
    <location>
        <begin position="146"/>
        <end position="219"/>
    </location>
</feature>
<feature type="region of interest" description="Disordered" evidence="1">
    <location>
        <begin position="253"/>
        <end position="299"/>
    </location>
</feature>
<dbReference type="AlphaFoldDB" id="E2AQ55"/>
<name>E2AQ55_CAMFO</name>
<organism evidence="3">
    <name type="scientific">Camponotus floridanus</name>
    <name type="common">Florida carpenter ant</name>
    <dbReference type="NCBI Taxonomy" id="104421"/>
    <lineage>
        <taxon>Eukaryota</taxon>
        <taxon>Metazoa</taxon>
        <taxon>Ecdysozoa</taxon>
        <taxon>Arthropoda</taxon>
        <taxon>Hexapoda</taxon>
        <taxon>Insecta</taxon>
        <taxon>Pterygota</taxon>
        <taxon>Neoptera</taxon>
        <taxon>Endopterygota</taxon>
        <taxon>Hymenoptera</taxon>
        <taxon>Apocrita</taxon>
        <taxon>Aculeata</taxon>
        <taxon>Formicoidea</taxon>
        <taxon>Formicidae</taxon>
        <taxon>Formicinae</taxon>
        <taxon>Camponotus</taxon>
    </lineage>
</organism>
<feature type="compositionally biased region" description="Basic and acidic residues" evidence="1">
    <location>
        <begin position="191"/>
        <end position="201"/>
    </location>
</feature>
<evidence type="ECO:0000313" key="3">
    <source>
        <dbReference type="Proteomes" id="UP000000311"/>
    </source>
</evidence>